<organism evidence="1 2">
    <name type="scientific">Streptomyces daliensis</name>
    <dbReference type="NCBI Taxonomy" id="299421"/>
    <lineage>
        <taxon>Bacteria</taxon>
        <taxon>Bacillati</taxon>
        <taxon>Actinomycetota</taxon>
        <taxon>Actinomycetes</taxon>
        <taxon>Kitasatosporales</taxon>
        <taxon>Streptomycetaceae</taxon>
        <taxon>Streptomyces</taxon>
    </lineage>
</organism>
<evidence type="ECO:0000313" key="1">
    <source>
        <dbReference type="EMBL" id="MBR7677578.1"/>
    </source>
</evidence>
<name>A0A8T4J1A4_9ACTN</name>
<gene>
    <name evidence="1" type="ORF">KDA82_32230</name>
</gene>
<dbReference type="Proteomes" id="UP000675554">
    <property type="component" value="Unassembled WGS sequence"/>
</dbReference>
<keyword evidence="2" id="KW-1185">Reference proteome</keyword>
<evidence type="ECO:0000313" key="2">
    <source>
        <dbReference type="Proteomes" id="UP000675554"/>
    </source>
</evidence>
<protein>
    <submittedName>
        <fullName evidence="1">Uncharacterized protein</fullName>
    </submittedName>
</protein>
<comment type="caution">
    <text evidence="1">The sequence shown here is derived from an EMBL/GenBank/DDBJ whole genome shotgun (WGS) entry which is preliminary data.</text>
</comment>
<proteinExistence type="predicted"/>
<dbReference type="AlphaFoldDB" id="A0A8T4J1A4"/>
<dbReference type="EMBL" id="JAGSMN010000990">
    <property type="protein sequence ID" value="MBR7677578.1"/>
    <property type="molecule type" value="Genomic_DNA"/>
</dbReference>
<reference evidence="1" key="1">
    <citation type="submission" date="2021-04" db="EMBL/GenBank/DDBJ databases">
        <title>Sequencing of actinobacteria type strains.</title>
        <authorList>
            <person name="Nguyen G.-S."/>
            <person name="Wentzel A."/>
        </authorList>
    </citation>
    <scope>NUCLEOTIDE SEQUENCE</scope>
    <source>
        <strain evidence="1">DSM 42095</strain>
    </source>
</reference>
<sequence length="176" mass="18092">MGAAGDLAGAGAGPGLLGEGATRGCTRSSGPYWVRFRSDGPVLTPPGLLLGALAATVADELATAGESGPVAFGHGETATVLALLRATLPGLITAVAGYAGRMPTADPYRRLADLQQDIAARCLRFGDASQDCGMGGDLYPLVQRLAHHHCALRRSLPVVRARSLPVQRREVVEAAP</sequence>
<accession>A0A8T4J1A4</accession>